<keyword evidence="2" id="KW-1185">Reference proteome</keyword>
<evidence type="ECO:0000313" key="2">
    <source>
        <dbReference type="Proteomes" id="UP000503297"/>
    </source>
</evidence>
<evidence type="ECO:0000313" key="1">
    <source>
        <dbReference type="EMBL" id="QKF07854.1"/>
    </source>
</evidence>
<accession>A0A6M8J2Y2</accession>
<sequence>MVLANEMGSRPMELASGDLLPWDEVFQWYIVQDPSFLMEHTDELVFHDGELDLYVWAITHFGTAWDYVPAPEIH</sequence>
<reference evidence="2" key="1">
    <citation type="submission" date="2020-05" db="EMBL/GenBank/DDBJ databases">
        <title>Novel species in genus Nocardioides.</title>
        <authorList>
            <person name="Zhang G."/>
        </authorList>
    </citation>
    <scope>NUCLEOTIDE SEQUENCE [LARGE SCALE GENOMIC DNA]</scope>
    <source>
        <strain evidence="2">zg-1050</strain>
    </source>
</reference>
<dbReference type="AlphaFoldDB" id="A0A6M8J2Y2"/>
<dbReference type="EMBL" id="CP053716">
    <property type="protein sequence ID" value="QKF07854.1"/>
    <property type="molecule type" value="Genomic_DNA"/>
</dbReference>
<protein>
    <submittedName>
        <fullName evidence="1">Uncharacterized protein</fullName>
    </submittedName>
</protein>
<gene>
    <name evidence="1" type="ORF">HLV38_06850</name>
</gene>
<dbReference type="KEGG" id="bwa:HLV38_06850"/>
<dbReference type="Proteomes" id="UP000503297">
    <property type="component" value="Chromosome"/>
</dbReference>
<dbReference type="RefSeq" id="WP_173165333.1">
    <property type="nucleotide sequence ID" value="NZ_CP053716.1"/>
</dbReference>
<name>A0A6M8J2Y2_9ACTN</name>
<proteinExistence type="predicted"/>
<organism evidence="1 2">
    <name type="scientific">Berryella wangjianweii</name>
    <dbReference type="NCBI Taxonomy" id="2734634"/>
    <lineage>
        <taxon>Bacteria</taxon>
        <taxon>Bacillati</taxon>
        <taxon>Actinomycetota</taxon>
        <taxon>Coriobacteriia</taxon>
        <taxon>Eggerthellales</taxon>
        <taxon>Eggerthellaceae</taxon>
        <taxon>Berryella</taxon>
    </lineage>
</organism>